<feature type="transmembrane region" description="Helical" evidence="1">
    <location>
        <begin position="69"/>
        <end position="88"/>
    </location>
</feature>
<accession>A0A1H3IWD9</accession>
<evidence type="ECO:0008006" key="4">
    <source>
        <dbReference type="Google" id="ProtNLM"/>
    </source>
</evidence>
<evidence type="ECO:0000313" key="2">
    <source>
        <dbReference type="EMBL" id="SDY32030.1"/>
    </source>
</evidence>
<evidence type="ECO:0000313" key="3">
    <source>
        <dbReference type="Proteomes" id="UP000198935"/>
    </source>
</evidence>
<proteinExistence type="predicted"/>
<keyword evidence="3" id="KW-1185">Reference proteome</keyword>
<evidence type="ECO:0000256" key="1">
    <source>
        <dbReference type="SAM" id="Phobius"/>
    </source>
</evidence>
<reference evidence="3" key="1">
    <citation type="submission" date="2016-10" db="EMBL/GenBank/DDBJ databases">
        <authorList>
            <person name="Varghese N."/>
            <person name="Submissions S."/>
        </authorList>
    </citation>
    <scope>NUCLEOTIDE SEQUENCE [LARGE SCALE GENOMIC DNA]</scope>
    <source>
        <strain evidence="3">SP</strain>
    </source>
</reference>
<sequence length="312" mass="34406">MRMWRVGTVTMGASLLLLGIFLLITSLTGAELSPVLVAWWPAVLMILGAEILVFLFFHRKENGLVRYDVFSILIVGFLGTVGAGMAVFSSSGIATEIAAAVRSQEKVLDLPEFQAAVGSDVRRIIVESSRDGLTFEGTDNREVSVFGTYRTMISSPDDQPVKTVEDYVSMHQTGDTLYITVKDLPQRSGWLPADAWMSATMMIPAEVNLEIRGKGEDVVLRPRFLQADWSVEQGGNISVYIQPGDDVELIATNAQFLDSDVPDSDWQVAPAEEAMAEWEAEEQNGRLLIGEGSNQIRLMNCYDVSVYRANEE</sequence>
<feature type="transmembrane region" description="Helical" evidence="1">
    <location>
        <begin position="39"/>
        <end position="57"/>
    </location>
</feature>
<dbReference type="OrthoDB" id="1707123at2"/>
<dbReference type="AlphaFoldDB" id="A0A1H3IWD9"/>
<dbReference type="EMBL" id="FNPI01000001">
    <property type="protein sequence ID" value="SDY32030.1"/>
    <property type="molecule type" value="Genomic_DNA"/>
</dbReference>
<dbReference type="STRING" id="1503961.SAMN05421736_101948"/>
<keyword evidence="1" id="KW-0812">Transmembrane</keyword>
<gene>
    <name evidence="2" type="ORF">SAMN05421736_101948</name>
</gene>
<keyword evidence="1" id="KW-1133">Transmembrane helix</keyword>
<name>A0A1H3IWD9_9BACI</name>
<keyword evidence="1" id="KW-0472">Membrane</keyword>
<protein>
    <recommendedName>
        <fullName evidence="4">DUF5668 domain-containing protein</fullName>
    </recommendedName>
</protein>
<dbReference type="Proteomes" id="UP000198935">
    <property type="component" value="Unassembled WGS sequence"/>
</dbReference>
<organism evidence="2 3">
    <name type="scientific">Evansella caseinilytica</name>
    <dbReference type="NCBI Taxonomy" id="1503961"/>
    <lineage>
        <taxon>Bacteria</taxon>
        <taxon>Bacillati</taxon>
        <taxon>Bacillota</taxon>
        <taxon>Bacilli</taxon>
        <taxon>Bacillales</taxon>
        <taxon>Bacillaceae</taxon>
        <taxon>Evansella</taxon>
    </lineage>
</organism>